<name>A0AAV7M9I7_PLEWA</name>
<gene>
    <name evidence="1" type="ORF">NDU88_001916</name>
</gene>
<reference evidence="1" key="1">
    <citation type="journal article" date="2022" name="bioRxiv">
        <title>Sequencing and chromosome-scale assembly of the giantPleurodeles waltlgenome.</title>
        <authorList>
            <person name="Brown T."/>
            <person name="Elewa A."/>
            <person name="Iarovenko S."/>
            <person name="Subramanian E."/>
            <person name="Araus A.J."/>
            <person name="Petzold A."/>
            <person name="Susuki M."/>
            <person name="Suzuki K.-i.T."/>
            <person name="Hayashi T."/>
            <person name="Toyoda A."/>
            <person name="Oliveira C."/>
            <person name="Osipova E."/>
            <person name="Leigh N.D."/>
            <person name="Simon A."/>
            <person name="Yun M.H."/>
        </authorList>
    </citation>
    <scope>NUCLEOTIDE SEQUENCE</scope>
    <source>
        <strain evidence="1">20211129_DDA</strain>
        <tissue evidence="1">Liver</tissue>
    </source>
</reference>
<dbReference type="EMBL" id="JANPWB010000014">
    <property type="protein sequence ID" value="KAJ1096785.1"/>
    <property type="molecule type" value="Genomic_DNA"/>
</dbReference>
<accession>A0AAV7M9I7</accession>
<comment type="caution">
    <text evidence="1">The sequence shown here is derived from an EMBL/GenBank/DDBJ whole genome shotgun (WGS) entry which is preliminary data.</text>
</comment>
<sequence>MSARHNQSCLSNERRMHNAAPNVPAGIIVNDGDVNTKQKDSKQLAGVLDSTARNLKRIYCEQQGEVCKNSCLLTAPLALRGL</sequence>
<dbReference type="AlphaFoldDB" id="A0AAV7M9I7"/>
<keyword evidence="2" id="KW-1185">Reference proteome</keyword>
<organism evidence="1 2">
    <name type="scientific">Pleurodeles waltl</name>
    <name type="common">Iberian ribbed newt</name>
    <dbReference type="NCBI Taxonomy" id="8319"/>
    <lineage>
        <taxon>Eukaryota</taxon>
        <taxon>Metazoa</taxon>
        <taxon>Chordata</taxon>
        <taxon>Craniata</taxon>
        <taxon>Vertebrata</taxon>
        <taxon>Euteleostomi</taxon>
        <taxon>Amphibia</taxon>
        <taxon>Batrachia</taxon>
        <taxon>Caudata</taxon>
        <taxon>Salamandroidea</taxon>
        <taxon>Salamandridae</taxon>
        <taxon>Pleurodelinae</taxon>
        <taxon>Pleurodeles</taxon>
    </lineage>
</organism>
<protein>
    <submittedName>
        <fullName evidence="1">Uncharacterized protein</fullName>
    </submittedName>
</protein>
<proteinExistence type="predicted"/>
<dbReference type="Proteomes" id="UP001066276">
    <property type="component" value="Chromosome 10"/>
</dbReference>
<evidence type="ECO:0000313" key="1">
    <source>
        <dbReference type="EMBL" id="KAJ1096785.1"/>
    </source>
</evidence>
<evidence type="ECO:0000313" key="2">
    <source>
        <dbReference type="Proteomes" id="UP001066276"/>
    </source>
</evidence>